<gene>
    <name evidence="1" type="ORF">FN846DRAFT_1009581</name>
</gene>
<protein>
    <submittedName>
        <fullName evidence="1">Uncharacterized protein</fullName>
    </submittedName>
</protein>
<proteinExistence type="predicted"/>
<evidence type="ECO:0000313" key="2">
    <source>
        <dbReference type="Proteomes" id="UP000326924"/>
    </source>
</evidence>
<dbReference type="Proteomes" id="UP000326924">
    <property type="component" value="Unassembled WGS sequence"/>
</dbReference>
<name>A0A5J5ECD6_9PEZI</name>
<dbReference type="OrthoDB" id="5329631at2759"/>
<dbReference type="AlphaFoldDB" id="A0A5J5ECD6"/>
<sequence length="242" mass="27421">MHLGAGASFSMRAYITIVGADMIGRAKLMHTMGNRCYSYCEHCTARGIWNGSIYCPFTPPADAPDEAKNRPGSGYPWTTLNRIQLPLRKDNLFRDTARHIARDMCDSCQKKHGIRGPAILQHLKSLDFPRSFPPDLMHLMYENVVPALFQHFRGFVITDDPWNIVPDDWTAVGNAFEDSAGFYPLAFGDPLRNFTRHCHELKAAEWAIVTKQAAPIFLKTLLPEEDYKGFLYLVDAITLLEK</sequence>
<evidence type="ECO:0000313" key="1">
    <source>
        <dbReference type="EMBL" id="KAA8892757.1"/>
    </source>
</evidence>
<accession>A0A5J5ECD6</accession>
<feature type="non-terminal residue" evidence="1">
    <location>
        <position position="242"/>
    </location>
</feature>
<reference evidence="1 2" key="1">
    <citation type="submission" date="2019-09" db="EMBL/GenBank/DDBJ databases">
        <title>Draft genome of the ectomycorrhizal ascomycete Sphaerosporella brunnea.</title>
        <authorList>
            <consortium name="DOE Joint Genome Institute"/>
            <person name="Benucci G.M."/>
            <person name="Marozzi G."/>
            <person name="Antonielli L."/>
            <person name="Sanchez S."/>
            <person name="Marco P."/>
            <person name="Wang X."/>
            <person name="Falini L.B."/>
            <person name="Barry K."/>
            <person name="Haridas S."/>
            <person name="Lipzen A."/>
            <person name="Labutti K."/>
            <person name="Grigoriev I.V."/>
            <person name="Murat C."/>
            <person name="Martin F."/>
            <person name="Albertini E."/>
            <person name="Donnini D."/>
            <person name="Bonito G."/>
        </authorList>
    </citation>
    <scope>NUCLEOTIDE SEQUENCE [LARGE SCALE GENOMIC DNA]</scope>
    <source>
        <strain evidence="1 2">Sb_GMNB300</strain>
    </source>
</reference>
<keyword evidence="2" id="KW-1185">Reference proteome</keyword>
<organism evidence="1 2">
    <name type="scientific">Sphaerosporella brunnea</name>
    <dbReference type="NCBI Taxonomy" id="1250544"/>
    <lineage>
        <taxon>Eukaryota</taxon>
        <taxon>Fungi</taxon>
        <taxon>Dikarya</taxon>
        <taxon>Ascomycota</taxon>
        <taxon>Pezizomycotina</taxon>
        <taxon>Pezizomycetes</taxon>
        <taxon>Pezizales</taxon>
        <taxon>Pyronemataceae</taxon>
        <taxon>Sphaerosporella</taxon>
    </lineage>
</organism>
<dbReference type="EMBL" id="VXIS01000603">
    <property type="protein sequence ID" value="KAA8892757.1"/>
    <property type="molecule type" value="Genomic_DNA"/>
</dbReference>
<dbReference type="InParanoid" id="A0A5J5ECD6"/>
<comment type="caution">
    <text evidence="1">The sequence shown here is derived from an EMBL/GenBank/DDBJ whole genome shotgun (WGS) entry which is preliminary data.</text>
</comment>